<dbReference type="InterPro" id="IPR002639">
    <property type="entry name" value="UreF"/>
</dbReference>
<protein>
    <recommendedName>
        <fullName evidence="3">Urease accessory protein UreF</fullName>
    </recommendedName>
</protein>
<evidence type="ECO:0000256" key="1">
    <source>
        <dbReference type="ARBA" id="ARBA00022988"/>
    </source>
</evidence>
<evidence type="ECO:0000313" key="5">
    <source>
        <dbReference type="Proteomes" id="UP000325255"/>
    </source>
</evidence>
<dbReference type="Pfam" id="PF01730">
    <property type="entry name" value="UreF"/>
    <property type="match status" value="1"/>
</dbReference>
<dbReference type="InterPro" id="IPR038277">
    <property type="entry name" value="UreF_sf"/>
</dbReference>
<comment type="subunit">
    <text evidence="3">UreD, UreF and UreG form a complex that acts as a GTP-hydrolysis-dependent molecular chaperone, activating the urease apoprotein by helping to assemble the nickel containing metallocenter of UreC. The UreE protein probably delivers the nickel.</text>
</comment>
<accession>A0A5M6IPE9</accession>
<reference evidence="4 5" key="1">
    <citation type="submission" date="2019-09" db="EMBL/GenBank/DDBJ databases">
        <title>Genome sequence of Rhodovastum atsumiense, a diverse member of the Acetobacteraceae family of non-sulfur purple photosynthetic bacteria.</title>
        <authorList>
            <person name="Meyer T."/>
            <person name="Kyndt J."/>
        </authorList>
    </citation>
    <scope>NUCLEOTIDE SEQUENCE [LARGE SCALE GENOMIC DNA]</scope>
    <source>
        <strain evidence="4 5">DSM 21279</strain>
    </source>
</reference>
<keyword evidence="3" id="KW-0963">Cytoplasm</keyword>
<dbReference type="Gene3D" id="1.10.4190.10">
    <property type="entry name" value="Urease accessory protein UreF"/>
    <property type="match status" value="1"/>
</dbReference>
<evidence type="ECO:0000313" key="4">
    <source>
        <dbReference type="EMBL" id="KAA5610150.1"/>
    </source>
</evidence>
<keyword evidence="5" id="KW-1185">Reference proteome</keyword>
<dbReference type="GO" id="GO:0016151">
    <property type="term" value="F:nickel cation binding"/>
    <property type="evidence" value="ECO:0007669"/>
    <property type="project" value="UniProtKB-UniRule"/>
</dbReference>
<dbReference type="Proteomes" id="UP000325255">
    <property type="component" value="Unassembled WGS sequence"/>
</dbReference>
<evidence type="ECO:0000256" key="2">
    <source>
        <dbReference type="ARBA" id="ARBA00023186"/>
    </source>
</evidence>
<organism evidence="4 5">
    <name type="scientific">Rhodovastum atsumiense</name>
    <dbReference type="NCBI Taxonomy" id="504468"/>
    <lineage>
        <taxon>Bacteria</taxon>
        <taxon>Pseudomonadati</taxon>
        <taxon>Pseudomonadota</taxon>
        <taxon>Alphaproteobacteria</taxon>
        <taxon>Acetobacterales</taxon>
        <taxon>Acetobacteraceae</taxon>
        <taxon>Rhodovastum</taxon>
    </lineage>
</organism>
<dbReference type="EMBL" id="VWPK01000037">
    <property type="protein sequence ID" value="KAA5610150.1"/>
    <property type="molecule type" value="Genomic_DNA"/>
</dbReference>
<evidence type="ECO:0000256" key="3">
    <source>
        <dbReference type="HAMAP-Rule" id="MF_01385"/>
    </source>
</evidence>
<comment type="caution">
    <text evidence="4">The sequence shown here is derived from an EMBL/GenBank/DDBJ whole genome shotgun (WGS) entry which is preliminary data.</text>
</comment>
<comment type="subcellular location">
    <subcellularLocation>
        <location evidence="3">Cytoplasm</location>
    </subcellularLocation>
</comment>
<dbReference type="PANTHER" id="PTHR33620:SF1">
    <property type="entry name" value="UREASE ACCESSORY PROTEIN F"/>
    <property type="match status" value="1"/>
</dbReference>
<dbReference type="GO" id="GO:0005737">
    <property type="term" value="C:cytoplasm"/>
    <property type="evidence" value="ECO:0007669"/>
    <property type="project" value="UniProtKB-SubCell"/>
</dbReference>
<name>A0A5M6IPE9_9PROT</name>
<dbReference type="HAMAP" id="MF_01385">
    <property type="entry name" value="UreF"/>
    <property type="match status" value="1"/>
</dbReference>
<comment type="function">
    <text evidence="3">Required for maturation of urease via the functional incorporation of the urease nickel metallocenter.</text>
</comment>
<keyword evidence="2 3" id="KW-0143">Chaperone</keyword>
<keyword evidence="1 3" id="KW-0996">Nickel insertion</keyword>
<dbReference type="PANTHER" id="PTHR33620">
    <property type="entry name" value="UREASE ACCESSORY PROTEIN F"/>
    <property type="match status" value="1"/>
</dbReference>
<dbReference type="PIRSF" id="PIRSF009467">
    <property type="entry name" value="Ureas_acces_UreF"/>
    <property type="match status" value="1"/>
</dbReference>
<gene>
    <name evidence="3" type="primary">ureF</name>
    <name evidence="4" type="ORF">F1189_20660</name>
</gene>
<dbReference type="OrthoDB" id="9798772at2"/>
<comment type="similarity">
    <text evidence="3">Belongs to the UreF family.</text>
</comment>
<dbReference type="AlphaFoldDB" id="A0A5M6IPE9"/>
<proteinExistence type="inferred from homology"/>
<sequence>MTRTATRAATTSMADTALLRLLSWLSPTFPTGAFAWSHGLEWAVEAGDIHDTSSLRGWLTDLLAHGSARTDAILLRHAHRACRDRMALASVAALGRAVQPSRERLAETVGQGNAFVRAATPWGIDAVTGLGELPYPVAVGALAGTHGIGEDDACAATLQAGIANLISAAVRLVPLGQSAGLSVLAALEPLVLAVAAETRDAMLEDIGSACFRSDLAAMRHETQYTRLFRS</sequence>